<feature type="non-terminal residue" evidence="4">
    <location>
        <position position="472"/>
    </location>
</feature>
<reference evidence="4 5" key="1">
    <citation type="journal article" date="2017" name="Genome Biol. Evol.">
        <title>Phytophthora megakarya and P. palmivora, closely related causal agents of cacao black pod rot, underwent increases in genome sizes and gene numbers by different mechanisms.</title>
        <authorList>
            <person name="Ali S.S."/>
            <person name="Shao J."/>
            <person name="Lary D.J."/>
            <person name="Kronmiller B."/>
            <person name="Shen D."/>
            <person name="Strem M.D."/>
            <person name="Amoako-Attah I."/>
            <person name="Akrofi A.Y."/>
            <person name="Begoude B.A."/>
            <person name="Ten Hoopen G.M."/>
            <person name="Coulibaly K."/>
            <person name="Kebe B.I."/>
            <person name="Melnick R.L."/>
            <person name="Guiltinan M.J."/>
            <person name="Tyler B.M."/>
            <person name="Meinhardt L.W."/>
            <person name="Bailey B.A."/>
        </authorList>
    </citation>
    <scope>NUCLEOTIDE SEQUENCE [LARGE SCALE GENOMIC DNA]</scope>
    <source>
        <strain evidence="5">sbr112.9</strain>
    </source>
</reference>
<organism evidence="4 5">
    <name type="scientific">Phytophthora palmivora</name>
    <dbReference type="NCBI Taxonomy" id="4796"/>
    <lineage>
        <taxon>Eukaryota</taxon>
        <taxon>Sar</taxon>
        <taxon>Stramenopiles</taxon>
        <taxon>Oomycota</taxon>
        <taxon>Peronosporomycetes</taxon>
        <taxon>Peronosporales</taxon>
        <taxon>Peronosporaceae</taxon>
        <taxon>Phytophthora</taxon>
    </lineage>
</organism>
<feature type="compositionally biased region" description="Basic residues" evidence="2">
    <location>
        <begin position="191"/>
        <end position="206"/>
    </location>
</feature>
<dbReference type="Proteomes" id="UP000237271">
    <property type="component" value="Unassembled WGS sequence"/>
</dbReference>
<dbReference type="AlphaFoldDB" id="A0A2P4WYY0"/>
<evidence type="ECO:0000256" key="2">
    <source>
        <dbReference type="SAM" id="MobiDB-lite"/>
    </source>
</evidence>
<feature type="coiled-coil region" evidence="1">
    <location>
        <begin position="251"/>
        <end position="312"/>
    </location>
</feature>
<keyword evidence="1" id="KW-0175">Coiled coil</keyword>
<keyword evidence="5" id="KW-1185">Reference proteome</keyword>
<feature type="compositionally biased region" description="Basic and acidic residues" evidence="2">
    <location>
        <begin position="160"/>
        <end position="190"/>
    </location>
</feature>
<accession>A0A2P4WYY0</accession>
<dbReference type="OrthoDB" id="129696at2759"/>
<protein>
    <submittedName>
        <fullName evidence="4">Secreted RxLR effector peptide protein</fullName>
    </submittedName>
</protein>
<comment type="caution">
    <text evidence="4">The sequence shown here is derived from an EMBL/GenBank/DDBJ whole genome shotgun (WGS) entry which is preliminary data.</text>
</comment>
<name>A0A2P4WYY0_9STRA</name>
<evidence type="ECO:0000256" key="3">
    <source>
        <dbReference type="SAM" id="Phobius"/>
    </source>
</evidence>
<keyword evidence="3" id="KW-1133">Transmembrane helix</keyword>
<gene>
    <name evidence="4" type="ORF">PHPALM_36832</name>
</gene>
<feature type="transmembrane region" description="Helical" evidence="3">
    <location>
        <begin position="71"/>
        <end position="90"/>
    </location>
</feature>
<feature type="region of interest" description="Disordered" evidence="2">
    <location>
        <begin position="116"/>
        <end position="229"/>
    </location>
</feature>
<dbReference type="EMBL" id="NCKW01020222">
    <property type="protein sequence ID" value="POM58508.1"/>
    <property type="molecule type" value="Genomic_DNA"/>
</dbReference>
<feature type="compositionally biased region" description="Basic and acidic residues" evidence="2">
    <location>
        <begin position="138"/>
        <end position="149"/>
    </location>
</feature>
<keyword evidence="3" id="KW-0472">Membrane</keyword>
<sequence>MNSGLSKQVQTLQKDTKLVNSIKTDPKAIKLANAVSQNRDALNVQKVSKIGLFVENLKKIEFTGDVYGMRVVYGILFLAVFGIAVTGYFITQNMAKVSEYEAKRLRRIEENRKKLQSLNLPTLEAPSPPTAERKKRKREIEEKPLEPTRKSSRQHKQRKLERQQRKAEQQDRKKEDKIEHKRREKQEKKELKRLKKQKKLDKRLKKQQNTQLRELPKEENDQQQEPAPRILDWRLRRKLQAREERRKASLQRREERRILREKEKRKKLRIKKSEQKVKKILMEKEKLDRLVAKELALQRRIEEGEMMRAEDRLSKLWAKQQARAARMIKLQGRRVIRDNLLMEKEKKKLAVQKTKDDALDVERYPLKIDPNKFHMFSLGKQFLPPGKMAVMQGLCPAGSTPKYHDEVDIHVWKDAMTLFVNGTTGMFYYYMFREATILQKGEELLRFADTYYTATPTTKKPEPLQLFIQYPN</sequence>
<keyword evidence="3" id="KW-0812">Transmembrane</keyword>
<evidence type="ECO:0000256" key="1">
    <source>
        <dbReference type="SAM" id="Coils"/>
    </source>
</evidence>
<feature type="compositionally biased region" description="Basic residues" evidence="2">
    <location>
        <begin position="150"/>
        <end position="159"/>
    </location>
</feature>
<proteinExistence type="predicted"/>
<evidence type="ECO:0000313" key="4">
    <source>
        <dbReference type="EMBL" id="POM58508.1"/>
    </source>
</evidence>
<evidence type="ECO:0000313" key="5">
    <source>
        <dbReference type="Proteomes" id="UP000237271"/>
    </source>
</evidence>